<proteinExistence type="predicted"/>
<dbReference type="InterPro" id="IPR021516">
    <property type="entry name" value="DUF3179"/>
</dbReference>
<name>A0A930UFC7_9GAMM</name>
<gene>
    <name evidence="2" type="ORF">ISN26_04830</name>
</gene>
<dbReference type="Pfam" id="PF11376">
    <property type="entry name" value="DUF3179"/>
    <property type="match status" value="1"/>
</dbReference>
<dbReference type="AlphaFoldDB" id="A0A930UFC7"/>
<dbReference type="EMBL" id="JADHEI010000033">
    <property type="protein sequence ID" value="MBF2735387.1"/>
    <property type="molecule type" value="Genomic_DNA"/>
</dbReference>
<feature type="domain" description="Rhodanese" evidence="1">
    <location>
        <begin position="91"/>
        <end position="124"/>
    </location>
</feature>
<reference evidence="2" key="1">
    <citation type="submission" date="2020-10" db="EMBL/GenBank/DDBJ databases">
        <title>An improved Amphimedon queenslandica hologenome assembly reveals how three proteobacterial symbionts can extend the metabolic phenotypic of their marine sponge host.</title>
        <authorList>
            <person name="Degnan B."/>
            <person name="Degnan S."/>
            <person name="Xiang X."/>
        </authorList>
    </citation>
    <scope>NUCLEOTIDE SEQUENCE</scope>
    <source>
        <strain evidence="2">AqS2</strain>
    </source>
</reference>
<evidence type="ECO:0000259" key="1">
    <source>
        <dbReference type="PROSITE" id="PS50206"/>
    </source>
</evidence>
<evidence type="ECO:0000313" key="3">
    <source>
        <dbReference type="Proteomes" id="UP000604381"/>
    </source>
</evidence>
<protein>
    <submittedName>
        <fullName evidence="2">DUF3179 domain-containing protein</fullName>
    </submittedName>
</protein>
<dbReference type="InterPro" id="IPR001763">
    <property type="entry name" value="Rhodanese-like_dom"/>
</dbReference>
<comment type="caution">
    <text evidence="2">The sequence shown here is derived from an EMBL/GenBank/DDBJ whole genome shotgun (WGS) entry which is preliminary data.</text>
</comment>
<evidence type="ECO:0000313" key="2">
    <source>
        <dbReference type="EMBL" id="MBF2735387.1"/>
    </source>
</evidence>
<sequence length="133" mass="14220">PATEVLSRATGFVRNYSSDPYAGYADSPSVFFPLRHRPPADGELHLKERVLGLRRGGAAKAYPLSRLAAYGQSRIADEVGGEPVFIHWDAAAGAAWAADAAGQPLAAVDGYWFAWYAFHPATAVFAAPAPFDQ</sequence>
<dbReference type="PROSITE" id="PS50206">
    <property type="entry name" value="RHODANESE_3"/>
    <property type="match status" value="1"/>
</dbReference>
<accession>A0A930UFC7</accession>
<feature type="non-terminal residue" evidence="2">
    <location>
        <position position="1"/>
    </location>
</feature>
<keyword evidence="3" id="KW-1185">Reference proteome</keyword>
<organism evidence="2 3">
    <name type="scientific">Candidatus Amphirhobacter heronislandensis</name>
    <dbReference type="NCBI Taxonomy" id="1732024"/>
    <lineage>
        <taxon>Bacteria</taxon>
        <taxon>Pseudomonadati</taxon>
        <taxon>Pseudomonadota</taxon>
        <taxon>Gammaproteobacteria</taxon>
        <taxon>Candidatus Tethybacterales</taxon>
        <taxon>Candidatus Tethybacteraceae</taxon>
        <taxon>Candidatus Amphirhobacter</taxon>
    </lineage>
</organism>
<dbReference type="Proteomes" id="UP000604381">
    <property type="component" value="Unassembled WGS sequence"/>
</dbReference>